<evidence type="ECO:0000313" key="11">
    <source>
        <dbReference type="Proteomes" id="UP000054047"/>
    </source>
</evidence>
<evidence type="ECO:0000256" key="7">
    <source>
        <dbReference type="ARBA" id="ARBA00041661"/>
    </source>
</evidence>
<feature type="domain" description="MRH" evidence="9">
    <location>
        <begin position="196"/>
        <end position="322"/>
    </location>
</feature>
<evidence type="ECO:0000256" key="8">
    <source>
        <dbReference type="SAM" id="MobiDB-lite"/>
    </source>
</evidence>
<dbReference type="Pfam" id="PF07915">
    <property type="entry name" value="PRKCSH"/>
    <property type="match status" value="2"/>
</dbReference>
<dbReference type="FunFam" id="2.70.130.10:FF:000001">
    <property type="entry name" value="Endoplasmic reticulum lectin 1"/>
    <property type="match status" value="1"/>
</dbReference>
<sequence length="348" mass="39963">LPVCRFQRAEDISAYTGPTPVELLAPVYKEKLCSYRVEPYWSYELCHGRYIVQYHEEKDVRGVGRTAEYYLGNLHVDYTTVASSTDYNNPPKKVIDGEEHAYFPVFYSQGTTCDITGKPRTTTVMYICIEEYAIKEQPQQPDSQADDEKFDKGIEEPPVTEQPLKLAGKKRYEGVDSLANNRLIVEDTVNRIISGRECIYGGEGWWKYEFCYGKSVVQYHVEENGERTEILLGVFDEKIHKAWIDDDPKQRSPRKYNGQIMQVSHIYTKGSMCHEVRAHRNVEVRLRCKTAEGSPLAISLSLSEPKLCQYILTMESERFCEPLQYADEYGLIALEPHDTAAERLPGPI</sequence>
<evidence type="ECO:0000256" key="3">
    <source>
        <dbReference type="ARBA" id="ARBA00022824"/>
    </source>
</evidence>
<dbReference type="Gene3D" id="2.70.130.10">
    <property type="entry name" value="Mannose-6-phosphate receptor binding domain"/>
    <property type="match status" value="2"/>
</dbReference>
<dbReference type="GO" id="GO:0030968">
    <property type="term" value="P:endoplasmic reticulum unfolded protein response"/>
    <property type="evidence" value="ECO:0007669"/>
    <property type="project" value="InterPro"/>
</dbReference>
<feature type="region of interest" description="Disordered" evidence="8">
    <location>
        <begin position="138"/>
        <end position="158"/>
    </location>
</feature>
<evidence type="ECO:0000313" key="10">
    <source>
        <dbReference type="EMBL" id="KIH61135.1"/>
    </source>
</evidence>
<feature type="compositionally biased region" description="Basic and acidic residues" evidence="8">
    <location>
        <begin position="146"/>
        <end position="155"/>
    </location>
</feature>
<dbReference type="GO" id="GO:0005788">
    <property type="term" value="C:endoplasmic reticulum lumen"/>
    <property type="evidence" value="ECO:0007669"/>
    <property type="project" value="TreeGrafter"/>
</dbReference>
<dbReference type="Proteomes" id="UP000054047">
    <property type="component" value="Unassembled WGS sequence"/>
</dbReference>
<evidence type="ECO:0000256" key="1">
    <source>
        <dbReference type="ARBA" id="ARBA00004240"/>
    </source>
</evidence>
<gene>
    <name evidence="10" type="ORF">ANCDUO_08602</name>
</gene>
<dbReference type="PROSITE" id="PS51914">
    <property type="entry name" value="MRH"/>
    <property type="match status" value="2"/>
</dbReference>
<feature type="domain" description="MRH" evidence="9">
    <location>
        <begin position="31"/>
        <end position="162"/>
    </location>
</feature>
<proteinExistence type="predicted"/>
<dbReference type="GO" id="GO:0030970">
    <property type="term" value="P:retrograde protein transport, ER to cytosol"/>
    <property type="evidence" value="ECO:0007669"/>
    <property type="project" value="TreeGrafter"/>
</dbReference>
<dbReference type="InterPro" id="IPR045149">
    <property type="entry name" value="OS-9-like"/>
</dbReference>
<name>A0A0C2GIV2_9BILA</name>
<evidence type="ECO:0000256" key="5">
    <source>
        <dbReference type="ARBA" id="ARBA00037585"/>
    </source>
</evidence>
<dbReference type="InterPro" id="IPR009011">
    <property type="entry name" value="Man6P_isomerase_rcpt-bd_dom_sf"/>
</dbReference>
<dbReference type="InterPro" id="IPR044865">
    <property type="entry name" value="MRH_dom"/>
</dbReference>
<organism evidence="10 11">
    <name type="scientific">Ancylostoma duodenale</name>
    <dbReference type="NCBI Taxonomy" id="51022"/>
    <lineage>
        <taxon>Eukaryota</taxon>
        <taxon>Metazoa</taxon>
        <taxon>Ecdysozoa</taxon>
        <taxon>Nematoda</taxon>
        <taxon>Chromadorea</taxon>
        <taxon>Rhabditida</taxon>
        <taxon>Rhabditina</taxon>
        <taxon>Rhabditomorpha</taxon>
        <taxon>Strongyloidea</taxon>
        <taxon>Ancylostomatidae</taxon>
        <taxon>Ancylostomatinae</taxon>
        <taxon>Ancylostoma</taxon>
    </lineage>
</organism>
<feature type="non-terminal residue" evidence="10">
    <location>
        <position position="1"/>
    </location>
</feature>
<protein>
    <recommendedName>
        <fullName evidence="6">Endoplasmic reticulum lectin 1</fullName>
    </recommendedName>
    <alternativeName>
        <fullName evidence="7">ER lectin</fullName>
    </alternativeName>
</protein>
<dbReference type="PANTHER" id="PTHR15414">
    <property type="entry name" value="OS-9-RELATED"/>
    <property type="match status" value="1"/>
</dbReference>
<comment type="subcellular location">
    <subcellularLocation>
        <location evidence="1">Endoplasmic reticulum</location>
    </subcellularLocation>
</comment>
<dbReference type="AlphaFoldDB" id="A0A0C2GIV2"/>
<evidence type="ECO:0000259" key="9">
    <source>
        <dbReference type="PROSITE" id="PS51914"/>
    </source>
</evidence>
<dbReference type="OrthoDB" id="239053at2759"/>
<keyword evidence="2" id="KW-0732">Signal</keyword>
<evidence type="ECO:0000256" key="4">
    <source>
        <dbReference type="ARBA" id="ARBA00023157"/>
    </source>
</evidence>
<comment type="function">
    <text evidence="5">Probable lectin that binds selectively to improperly folded lumenal proteins. May function in endoplasmic reticulum quality control and endoplasmic reticulum-associated degradation (ERAD) of both non-glycosylated proteins and glycoproteins.</text>
</comment>
<dbReference type="InterPro" id="IPR012913">
    <property type="entry name" value="OS9-like_dom"/>
</dbReference>
<dbReference type="EMBL" id="KN730378">
    <property type="protein sequence ID" value="KIH61135.1"/>
    <property type="molecule type" value="Genomic_DNA"/>
</dbReference>
<keyword evidence="4" id="KW-1015">Disulfide bond</keyword>
<evidence type="ECO:0000256" key="2">
    <source>
        <dbReference type="ARBA" id="ARBA00022729"/>
    </source>
</evidence>
<dbReference type="SUPFAM" id="SSF50911">
    <property type="entry name" value="Mannose 6-phosphate receptor domain"/>
    <property type="match status" value="1"/>
</dbReference>
<keyword evidence="11" id="KW-1185">Reference proteome</keyword>
<dbReference type="PANTHER" id="PTHR15414:SF0">
    <property type="entry name" value="ENDOPLASMIC RETICULUM LECTIN 1"/>
    <property type="match status" value="1"/>
</dbReference>
<keyword evidence="3" id="KW-0256">Endoplasmic reticulum</keyword>
<reference evidence="10 11" key="1">
    <citation type="submission" date="2013-12" db="EMBL/GenBank/DDBJ databases">
        <title>Draft genome of the parsitic nematode Ancylostoma duodenale.</title>
        <authorList>
            <person name="Mitreva M."/>
        </authorList>
    </citation>
    <scope>NUCLEOTIDE SEQUENCE [LARGE SCALE GENOMIC DNA]</scope>
    <source>
        <strain evidence="10 11">Zhejiang</strain>
    </source>
</reference>
<accession>A0A0C2GIV2</accession>
<evidence type="ECO:0000256" key="6">
    <source>
        <dbReference type="ARBA" id="ARBA00041108"/>
    </source>
</evidence>